<dbReference type="EC" id="2.8.2.-" evidence="9"/>
<gene>
    <name evidence="10" type="primary">CHST11_4</name>
    <name evidence="10" type="ORF">OS493_021109</name>
</gene>
<evidence type="ECO:0000256" key="5">
    <source>
        <dbReference type="ARBA" id="ARBA00022989"/>
    </source>
</evidence>
<evidence type="ECO:0000256" key="1">
    <source>
        <dbReference type="ARBA" id="ARBA00004323"/>
    </source>
</evidence>
<evidence type="ECO:0000256" key="2">
    <source>
        <dbReference type="ARBA" id="ARBA00006339"/>
    </source>
</evidence>
<sequence length="170" mass="20199">MLNTYFKFMFVREPFERLLSAYLDKFYSGDPAFHNNYGKEIVRRYRPGSRPEDKNITFDEFVNYVINIGNGYWNEHWQTYDKLCHPCAVHYDFIGRFENLEEEARYVLSGISRNLSVSFPQVNPSNTSTKVPFYYSQIPRERLYKVVQLFGGDSKMFGYDFPKSLRVNIS</sequence>
<comment type="subcellular location">
    <subcellularLocation>
        <location evidence="1 9">Golgi apparatus membrane</location>
        <topology evidence="1 9">Single-pass type II membrane protein</topology>
    </subcellularLocation>
</comment>
<keyword evidence="4" id="KW-0812">Transmembrane</keyword>
<dbReference type="Pfam" id="PF03567">
    <property type="entry name" value="Sulfotransfer_2"/>
    <property type="match status" value="1"/>
</dbReference>
<evidence type="ECO:0000256" key="4">
    <source>
        <dbReference type="ARBA" id="ARBA00022692"/>
    </source>
</evidence>
<evidence type="ECO:0000256" key="6">
    <source>
        <dbReference type="ARBA" id="ARBA00023034"/>
    </source>
</evidence>
<keyword evidence="6 9" id="KW-0333">Golgi apparatus</keyword>
<dbReference type="PANTHER" id="PTHR12137">
    <property type="entry name" value="CARBOHYDRATE SULFOTRANSFERASE"/>
    <property type="match status" value="1"/>
</dbReference>
<organism evidence="10 11">
    <name type="scientific">Desmophyllum pertusum</name>
    <dbReference type="NCBI Taxonomy" id="174260"/>
    <lineage>
        <taxon>Eukaryota</taxon>
        <taxon>Metazoa</taxon>
        <taxon>Cnidaria</taxon>
        <taxon>Anthozoa</taxon>
        <taxon>Hexacorallia</taxon>
        <taxon>Scleractinia</taxon>
        <taxon>Caryophylliina</taxon>
        <taxon>Caryophylliidae</taxon>
        <taxon>Desmophyllum</taxon>
    </lineage>
</organism>
<dbReference type="EMBL" id="MU825886">
    <property type="protein sequence ID" value="KAJ7384480.1"/>
    <property type="molecule type" value="Genomic_DNA"/>
</dbReference>
<dbReference type="Proteomes" id="UP001163046">
    <property type="component" value="Unassembled WGS sequence"/>
</dbReference>
<dbReference type="PANTHER" id="PTHR12137:SF54">
    <property type="entry name" value="CARBOHYDRATE SULFOTRANSFERASE"/>
    <property type="match status" value="1"/>
</dbReference>
<keyword evidence="8 9" id="KW-0325">Glycoprotein</keyword>
<evidence type="ECO:0000256" key="3">
    <source>
        <dbReference type="ARBA" id="ARBA00022679"/>
    </source>
</evidence>
<evidence type="ECO:0000313" key="10">
    <source>
        <dbReference type="EMBL" id="KAJ7384480.1"/>
    </source>
</evidence>
<comment type="caution">
    <text evidence="10">The sequence shown here is derived from an EMBL/GenBank/DDBJ whole genome shotgun (WGS) entry which is preliminary data.</text>
</comment>
<keyword evidence="3 9" id="KW-0808">Transferase</keyword>
<dbReference type="GO" id="GO:0008146">
    <property type="term" value="F:sulfotransferase activity"/>
    <property type="evidence" value="ECO:0007669"/>
    <property type="project" value="InterPro"/>
</dbReference>
<dbReference type="GO" id="GO:0000139">
    <property type="term" value="C:Golgi membrane"/>
    <property type="evidence" value="ECO:0007669"/>
    <property type="project" value="UniProtKB-SubCell"/>
</dbReference>
<dbReference type="GO" id="GO:0016051">
    <property type="term" value="P:carbohydrate biosynthetic process"/>
    <property type="evidence" value="ECO:0007669"/>
    <property type="project" value="InterPro"/>
</dbReference>
<keyword evidence="9" id="KW-0735">Signal-anchor</keyword>
<dbReference type="AlphaFoldDB" id="A0A9X0D2G9"/>
<reference evidence="10" key="1">
    <citation type="submission" date="2023-01" db="EMBL/GenBank/DDBJ databases">
        <title>Genome assembly of the deep-sea coral Lophelia pertusa.</title>
        <authorList>
            <person name="Herrera S."/>
            <person name="Cordes E."/>
        </authorList>
    </citation>
    <scope>NUCLEOTIDE SEQUENCE</scope>
    <source>
        <strain evidence="10">USNM1676648</strain>
        <tissue evidence="10">Polyp</tissue>
    </source>
</reference>
<evidence type="ECO:0000256" key="8">
    <source>
        <dbReference type="ARBA" id="ARBA00023180"/>
    </source>
</evidence>
<dbReference type="OrthoDB" id="2019940at2759"/>
<name>A0A9X0D2G9_9CNID</name>
<protein>
    <recommendedName>
        <fullName evidence="9">Carbohydrate sulfotransferase</fullName>
        <ecNumber evidence="9">2.8.2.-</ecNumber>
    </recommendedName>
</protein>
<evidence type="ECO:0000256" key="9">
    <source>
        <dbReference type="RuleBase" id="RU364020"/>
    </source>
</evidence>
<accession>A0A9X0D2G9</accession>
<keyword evidence="9" id="KW-0119">Carbohydrate metabolism</keyword>
<keyword evidence="11" id="KW-1185">Reference proteome</keyword>
<dbReference type="InterPro" id="IPR005331">
    <property type="entry name" value="Sulfotransferase"/>
</dbReference>
<proteinExistence type="inferred from homology"/>
<dbReference type="InterPro" id="IPR018011">
    <property type="entry name" value="Carb_sulfotrans_8-10"/>
</dbReference>
<comment type="similarity">
    <text evidence="2 9">Belongs to the sulfotransferase 2 family.</text>
</comment>
<keyword evidence="5" id="KW-1133">Transmembrane helix</keyword>
<evidence type="ECO:0000256" key="7">
    <source>
        <dbReference type="ARBA" id="ARBA00023136"/>
    </source>
</evidence>
<evidence type="ECO:0000313" key="11">
    <source>
        <dbReference type="Proteomes" id="UP001163046"/>
    </source>
</evidence>
<keyword evidence="7" id="KW-0472">Membrane</keyword>